<keyword evidence="7 9" id="KW-1133">Transmembrane helix</keyword>
<dbReference type="GO" id="GO:0004190">
    <property type="term" value="F:aspartic-type endopeptidase activity"/>
    <property type="evidence" value="ECO:0007669"/>
    <property type="project" value="UniProtKB-EC"/>
</dbReference>
<evidence type="ECO:0000313" key="13">
    <source>
        <dbReference type="Proteomes" id="UP001595843"/>
    </source>
</evidence>
<keyword evidence="8 9" id="KW-0472">Membrane</keyword>
<evidence type="ECO:0000256" key="9">
    <source>
        <dbReference type="HAMAP-Rule" id="MF_00161"/>
    </source>
</evidence>
<feature type="active site" evidence="9">
    <location>
        <position position="127"/>
    </location>
</feature>
<name>A0ABV8JH01_9BACL</name>
<comment type="function">
    <text evidence="9 10">This protein specifically catalyzes the removal of signal peptides from prolipoproteins.</text>
</comment>
<dbReference type="PRINTS" id="PR00781">
    <property type="entry name" value="LIPOSIGPTASE"/>
</dbReference>
<sequence>MKYYMTAAAVLLLDQVTKWLVLTKMDLYETIAVWKDVFHITSHRNRGAAFGILQDQRWLFIVVTIAVVTAIVVYLARLGNSQPIMSWSLALVLGGAVGNLIDRLRFAEVVDFFDFRWINYPIFNIADSAIVIGVGLMMWVTLRQPADADRVVNETGDSR</sequence>
<reference evidence="13" key="1">
    <citation type="journal article" date="2019" name="Int. J. Syst. Evol. Microbiol.">
        <title>The Global Catalogue of Microorganisms (GCM) 10K type strain sequencing project: providing services to taxonomists for standard genome sequencing and annotation.</title>
        <authorList>
            <consortium name="The Broad Institute Genomics Platform"/>
            <consortium name="The Broad Institute Genome Sequencing Center for Infectious Disease"/>
            <person name="Wu L."/>
            <person name="Ma J."/>
        </authorList>
    </citation>
    <scope>NUCLEOTIDE SEQUENCE [LARGE SCALE GENOMIC DNA]</scope>
    <source>
        <strain evidence="13">IBRC-M 10813</strain>
    </source>
</reference>
<gene>
    <name evidence="9 12" type="primary">lspA</name>
    <name evidence="12" type="ORF">ACFOUO_06765</name>
</gene>
<keyword evidence="3 9" id="KW-0645">Protease</keyword>
<evidence type="ECO:0000256" key="6">
    <source>
        <dbReference type="ARBA" id="ARBA00022801"/>
    </source>
</evidence>
<dbReference type="EC" id="3.4.23.36" evidence="9"/>
<dbReference type="Pfam" id="PF01252">
    <property type="entry name" value="Peptidase_A8"/>
    <property type="match status" value="1"/>
</dbReference>
<dbReference type="Proteomes" id="UP001595843">
    <property type="component" value="Unassembled WGS sequence"/>
</dbReference>
<dbReference type="RefSeq" id="WP_380703522.1">
    <property type="nucleotide sequence ID" value="NZ_JBHSAP010000009.1"/>
</dbReference>
<keyword evidence="13" id="KW-1185">Reference proteome</keyword>
<evidence type="ECO:0000256" key="3">
    <source>
        <dbReference type="ARBA" id="ARBA00022670"/>
    </source>
</evidence>
<dbReference type="PANTHER" id="PTHR33695">
    <property type="entry name" value="LIPOPROTEIN SIGNAL PEPTIDASE"/>
    <property type="match status" value="1"/>
</dbReference>
<feature type="transmembrane region" description="Helical" evidence="9">
    <location>
        <begin position="58"/>
        <end position="77"/>
    </location>
</feature>
<proteinExistence type="inferred from homology"/>
<comment type="similarity">
    <text evidence="1 9 11">Belongs to the peptidase A8 family.</text>
</comment>
<dbReference type="NCBIfam" id="TIGR00077">
    <property type="entry name" value="lspA"/>
    <property type="match status" value="1"/>
</dbReference>
<evidence type="ECO:0000256" key="11">
    <source>
        <dbReference type="RuleBase" id="RU004181"/>
    </source>
</evidence>
<keyword evidence="6 9" id="KW-0378">Hydrolase</keyword>
<comment type="subcellular location">
    <subcellularLocation>
        <location evidence="9">Cell membrane</location>
        <topology evidence="9">Multi-pass membrane protein</topology>
    </subcellularLocation>
</comment>
<organism evidence="12 13">
    <name type="scientific">Salinithrix halophila</name>
    <dbReference type="NCBI Taxonomy" id="1485204"/>
    <lineage>
        <taxon>Bacteria</taxon>
        <taxon>Bacillati</taxon>
        <taxon>Bacillota</taxon>
        <taxon>Bacilli</taxon>
        <taxon>Bacillales</taxon>
        <taxon>Thermoactinomycetaceae</taxon>
        <taxon>Salinithrix</taxon>
    </lineage>
</organism>
<feature type="active site" evidence="9">
    <location>
        <position position="111"/>
    </location>
</feature>
<accession>A0ABV8JH01</accession>
<keyword evidence="2 9" id="KW-1003">Cell membrane</keyword>
<comment type="pathway">
    <text evidence="9">Protein modification; lipoprotein biosynthesis (signal peptide cleavage).</text>
</comment>
<protein>
    <recommendedName>
        <fullName evidence="9">Lipoprotein signal peptidase</fullName>
        <ecNumber evidence="9">3.4.23.36</ecNumber>
    </recommendedName>
    <alternativeName>
        <fullName evidence="9">Prolipoprotein signal peptidase</fullName>
    </alternativeName>
    <alternativeName>
        <fullName evidence="9">Signal peptidase II</fullName>
        <shortName evidence="9">SPase II</shortName>
    </alternativeName>
</protein>
<feature type="transmembrane region" description="Helical" evidence="9">
    <location>
        <begin position="84"/>
        <end position="101"/>
    </location>
</feature>
<evidence type="ECO:0000256" key="5">
    <source>
        <dbReference type="ARBA" id="ARBA00022750"/>
    </source>
</evidence>
<dbReference type="InterPro" id="IPR001872">
    <property type="entry name" value="Peptidase_A8"/>
</dbReference>
<dbReference type="PROSITE" id="PS00855">
    <property type="entry name" value="SPASE_II"/>
    <property type="match status" value="1"/>
</dbReference>
<dbReference type="HAMAP" id="MF_00161">
    <property type="entry name" value="LspA"/>
    <property type="match status" value="1"/>
</dbReference>
<evidence type="ECO:0000256" key="2">
    <source>
        <dbReference type="ARBA" id="ARBA00022475"/>
    </source>
</evidence>
<evidence type="ECO:0000313" key="12">
    <source>
        <dbReference type="EMBL" id="MFC4076511.1"/>
    </source>
</evidence>
<keyword evidence="5 9" id="KW-0064">Aspartyl protease</keyword>
<comment type="caution">
    <text evidence="9">Lacks conserved residue(s) required for the propagation of feature annotation.</text>
</comment>
<evidence type="ECO:0000256" key="4">
    <source>
        <dbReference type="ARBA" id="ARBA00022692"/>
    </source>
</evidence>
<dbReference type="PANTHER" id="PTHR33695:SF1">
    <property type="entry name" value="LIPOPROTEIN SIGNAL PEPTIDASE"/>
    <property type="match status" value="1"/>
</dbReference>
<feature type="transmembrane region" description="Helical" evidence="9">
    <location>
        <begin position="121"/>
        <end position="140"/>
    </location>
</feature>
<evidence type="ECO:0000256" key="8">
    <source>
        <dbReference type="ARBA" id="ARBA00023136"/>
    </source>
</evidence>
<keyword evidence="4 9" id="KW-0812">Transmembrane</keyword>
<evidence type="ECO:0000256" key="10">
    <source>
        <dbReference type="RuleBase" id="RU000594"/>
    </source>
</evidence>
<comment type="catalytic activity">
    <reaction evidence="9 10">
        <text>Release of signal peptides from bacterial membrane prolipoproteins. Hydrolyzes -Xaa-Yaa-Zaa-|-(S,diacylglyceryl)Cys-, in which Xaa is hydrophobic (preferably Leu), and Yaa (Ala or Ser) and Zaa (Gly or Ala) have small, neutral side chains.</text>
        <dbReference type="EC" id="3.4.23.36"/>
    </reaction>
</comment>
<dbReference type="EMBL" id="JBHSAP010000009">
    <property type="protein sequence ID" value="MFC4076511.1"/>
    <property type="molecule type" value="Genomic_DNA"/>
</dbReference>
<evidence type="ECO:0000256" key="1">
    <source>
        <dbReference type="ARBA" id="ARBA00006139"/>
    </source>
</evidence>
<comment type="caution">
    <text evidence="12">The sequence shown here is derived from an EMBL/GenBank/DDBJ whole genome shotgun (WGS) entry which is preliminary data.</text>
</comment>
<evidence type="ECO:0000256" key="7">
    <source>
        <dbReference type="ARBA" id="ARBA00022989"/>
    </source>
</evidence>